<feature type="region of interest" description="Disordered" evidence="1">
    <location>
        <begin position="37"/>
        <end position="68"/>
    </location>
</feature>
<dbReference type="EMBL" id="CAJNNV010018708">
    <property type="protein sequence ID" value="CAE8606141.1"/>
    <property type="molecule type" value="Genomic_DNA"/>
</dbReference>
<feature type="compositionally biased region" description="Basic and acidic residues" evidence="1">
    <location>
        <begin position="37"/>
        <end position="46"/>
    </location>
</feature>
<name>A0A813EVT5_POLGL</name>
<evidence type="ECO:0000313" key="3">
    <source>
        <dbReference type="Proteomes" id="UP000654075"/>
    </source>
</evidence>
<comment type="caution">
    <text evidence="2">The sequence shown here is derived from an EMBL/GenBank/DDBJ whole genome shotgun (WGS) entry which is preliminary data.</text>
</comment>
<organism evidence="2 3">
    <name type="scientific">Polarella glacialis</name>
    <name type="common">Dinoflagellate</name>
    <dbReference type="NCBI Taxonomy" id="89957"/>
    <lineage>
        <taxon>Eukaryota</taxon>
        <taxon>Sar</taxon>
        <taxon>Alveolata</taxon>
        <taxon>Dinophyceae</taxon>
        <taxon>Suessiales</taxon>
        <taxon>Suessiaceae</taxon>
        <taxon>Polarella</taxon>
    </lineage>
</organism>
<feature type="non-terminal residue" evidence="2">
    <location>
        <position position="1"/>
    </location>
</feature>
<reference evidence="2" key="1">
    <citation type="submission" date="2021-02" db="EMBL/GenBank/DDBJ databases">
        <authorList>
            <person name="Dougan E. K."/>
            <person name="Rhodes N."/>
            <person name="Thang M."/>
            <person name="Chan C."/>
        </authorList>
    </citation>
    <scope>NUCLEOTIDE SEQUENCE</scope>
</reference>
<accession>A0A813EVT5</accession>
<evidence type="ECO:0000256" key="1">
    <source>
        <dbReference type="SAM" id="MobiDB-lite"/>
    </source>
</evidence>
<feature type="non-terminal residue" evidence="2">
    <location>
        <position position="68"/>
    </location>
</feature>
<keyword evidence="3" id="KW-1185">Reference proteome</keyword>
<protein>
    <submittedName>
        <fullName evidence="2">Uncharacterized protein</fullName>
    </submittedName>
</protein>
<evidence type="ECO:0000313" key="2">
    <source>
        <dbReference type="EMBL" id="CAE8606141.1"/>
    </source>
</evidence>
<feature type="region of interest" description="Disordered" evidence="1">
    <location>
        <begin position="1"/>
        <end position="24"/>
    </location>
</feature>
<sequence length="68" mass="7591">KRSRGQLVASTEEDGLPNAPRLQPKLTSEMAKALARLDFDRSESGRPSKRRRCRPPLPSLPGWHAISL</sequence>
<gene>
    <name evidence="2" type="ORF">PGLA1383_LOCUS24130</name>
</gene>
<dbReference type="AlphaFoldDB" id="A0A813EVT5"/>
<dbReference type="Proteomes" id="UP000654075">
    <property type="component" value="Unassembled WGS sequence"/>
</dbReference>
<proteinExistence type="predicted"/>